<dbReference type="PANTHER" id="PTHR43792">
    <property type="entry name" value="GNAT FAMILY, PUTATIVE (AFU_ORTHOLOGUE AFUA_3G00765)-RELATED-RELATED"/>
    <property type="match status" value="1"/>
</dbReference>
<evidence type="ECO:0000313" key="2">
    <source>
        <dbReference type="EMBL" id="MBU3850404.1"/>
    </source>
</evidence>
<dbReference type="InterPro" id="IPR051531">
    <property type="entry name" value="N-acetyltransferase"/>
</dbReference>
<evidence type="ECO:0000259" key="1">
    <source>
        <dbReference type="PROSITE" id="PS51186"/>
    </source>
</evidence>
<evidence type="ECO:0000313" key="3">
    <source>
        <dbReference type="Proteomes" id="UP000823914"/>
    </source>
</evidence>
<proteinExistence type="predicted"/>
<dbReference type="PROSITE" id="PS51186">
    <property type="entry name" value="GNAT"/>
    <property type="match status" value="1"/>
</dbReference>
<gene>
    <name evidence="2" type="ORF">IAA16_07555</name>
</gene>
<reference evidence="2" key="1">
    <citation type="journal article" date="2021" name="PeerJ">
        <title>Extensive microbial diversity within the chicken gut microbiome revealed by metagenomics and culture.</title>
        <authorList>
            <person name="Gilroy R."/>
            <person name="Ravi A."/>
            <person name="Getino M."/>
            <person name="Pursley I."/>
            <person name="Horton D.L."/>
            <person name="Alikhan N.F."/>
            <person name="Baker D."/>
            <person name="Gharbi K."/>
            <person name="Hall N."/>
            <person name="Watson M."/>
            <person name="Adriaenssens E.M."/>
            <person name="Foster-Nyarko E."/>
            <person name="Jarju S."/>
            <person name="Secka A."/>
            <person name="Antonio M."/>
            <person name="Oren A."/>
            <person name="Chaudhuri R.R."/>
            <person name="La Ragione R."/>
            <person name="Hildebrand F."/>
            <person name="Pallen M.J."/>
        </authorList>
    </citation>
    <scope>NUCLEOTIDE SEQUENCE</scope>
    <source>
        <strain evidence="2">Gambia15-2214</strain>
    </source>
</reference>
<protein>
    <submittedName>
        <fullName evidence="2">GNAT family N-acetyltransferase</fullName>
    </submittedName>
</protein>
<dbReference type="GO" id="GO:0016747">
    <property type="term" value="F:acyltransferase activity, transferring groups other than amino-acyl groups"/>
    <property type="evidence" value="ECO:0007669"/>
    <property type="project" value="InterPro"/>
</dbReference>
<name>A0A9E2L2C0_9SPIR</name>
<reference evidence="2" key="2">
    <citation type="submission" date="2021-04" db="EMBL/GenBank/DDBJ databases">
        <authorList>
            <person name="Gilroy R."/>
        </authorList>
    </citation>
    <scope>NUCLEOTIDE SEQUENCE</scope>
    <source>
        <strain evidence="2">Gambia15-2214</strain>
    </source>
</reference>
<dbReference type="Gene3D" id="3.40.630.30">
    <property type="match status" value="1"/>
</dbReference>
<dbReference type="InterPro" id="IPR016181">
    <property type="entry name" value="Acyl_CoA_acyltransferase"/>
</dbReference>
<sequence length="201" mass="23978">MIFQTERLYFREMNQGDFDALCQILQDKETMYAYEGPFSDQEVQEWLDRQIARYQKWNFGLWAVILKETGRMIGQCGLTMQPWKETEVLEIGYLFNRAYWHNGYATETAQACKNYAFETLQAEEVCSIIRDTNIASQNVAIRNGMAKTDSWTKHYRGVDMPHYRYIVRRAHWLLTLKESRLEKLFFQIQNERLTKLLEENG</sequence>
<feature type="domain" description="N-acetyltransferase" evidence="1">
    <location>
        <begin position="8"/>
        <end position="170"/>
    </location>
</feature>
<comment type="caution">
    <text evidence="2">The sequence shown here is derived from an EMBL/GenBank/DDBJ whole genome shotgun (WGS) entry which is preliminary data.</text>
</comment>
<dbReference type="EMBL" id="JAHLFV010000178">
    <property type="protein sequence ID" value="MBU3850404.1"/>
    <property type="molecule type" value="Genomic_DNA"/>
</dbReference>
<organism evidence="2 3">
    <name type="scientific">Candidatus Treponema excrementipullorum</name>
    <dbReference type="NCBI Taxonomy" id="2838768"/>
    <lineage>
        <taxon>Bacteria</taxon>
        <taxon>Pseudomonadati</taxon>
        <taxon>Spirochaetota</taxon>
        <taxon>Spirochaetia</taxon>
        <taxon>Spirochaetales</taxon>
        <taxon>Treponemataceae</taxon>
        <taxon>Treponema</taxon>
    </lineage>
</organism>
<dbReference type="SUPFAM" id="SSF55729">
    <property type="entry name" value="Acyl-CoA N-acyltransferases (Nat)"/>
    <property type="match status" value="1"/>
</dbReference>
<accession>A0A9E2L2C0</accession>
<dbReference type="AlphaFoldDB" id="A0A9E2L2C0"/>
<dbReference type="Proteomes" id="UP000823914">
    <property type="component" value="Unassembled WGS sequence"/>
</dbReference>
<dbReference type="Pfam" id="PF13302">
    <property type="entry name" value="Acetyltransf_3"/>
    <property type="match status" value="1"/>
</dbReference>
<dbReference type="InterPro" id="IPR000182">
    <property type="entry name" value="GNAT_dom"/>
</dbReference>
<dbReference type="PANTHER" id="PTHR43792:SF1">
    <property type="entry name" value="N-ACETYLTRANSFERASE DOMAIN-CONTAINING PROTEIN"/>
    <property type="match status" value="1"/>
</dbReference>